<evidence type="ECO:0000313" key="2">
    <source>
        <dbReference type="Proteomes" id="UP000219338"/>
    </source>
</evidence>
<gene>
    <name evidence="1" type="ORF">ARMOST_20052</name>
</gene>
<accession>A0A284S6D9</accession>
<dbReference type="OrthoDB" id="10640384at2759"/>
<dbReference type="AlphaFoldDB" id="A0A284S6D9"/>
<organism evidence="1 2">
    <name type="scientific">Armillaria ostoyae</name>
    <name type="common">Armillaria root rot fungus</name>
    <dbReference type="NCBI Taxonomy" id="47428"/>
    <lineage>
        <taxon>Eukaryota</taxon>
        <taxon>Fungi</taxon>
        <taxon>Dikarya</taxon>
        <taxon>Basidiomycota</taxon>
        <taxon>Agaricomycotina</taxon>
        <taxon>Agaricomycetes</taxon>
        <taxon>Agaricomycetidae</taxon>
        <taxon>Agaricales</taxon>
        <taxon>Marasmiineae</taxon>
        <taxon>Physalacriaceae</taxon>
        <taxon>Armillaria</taxon>
    </lineage>
</organism>
<proteinExistence type="predicted"/>
<protein>
    <submittedName>
        <fullName evidence="1">Uncharacterized protein</fullName>
    </submittedName>
</protein>
<keyword evidence="2" id="KW-1185">Reference proteome</keyword>
<evidence type="ECO:0000313" key="1">
    <source>
        <dbReference type="EMBL" id="SJL16526.1"/>
    </source>
</evidence>
<sequence length="119" mass="13432">MAVESPMSIAAYTFRTLRNRGDKPTMPFRGWKEPRTVRCLSTAHRRRARDLKRRREQFLPAAFDSWIAAEAKHIRCTASHSPLITQSGTTVSAGRETAIKAAIYLPSNLITFQLLLAAF</sequence>
<name>A0A284S6D9_ARMOS</name>
<dbReference type="Proteomes" id="UP000219338">
    <property type="component" value="Unassembled WGS sequence"/>
</dbReference>
<reference evidence="2" key="1">
    <citation type="journal article" date="2017" name="Nat. Ecol. Evol.">
        <title>Genome expansion and lineage-specific genetic innovations in the forest pathogenic fungi Armillaria.</title>
        <authorList>
            <person name="Sipos G."/>
            <person name="Prasanna A.N."/>
            <person name="Walter M.C."/>
            <person name="O'Connor E."/>
            <person name="Balint B."/>
            <person name="Krizsan K."/>
            <person name="Kiss B."/>
            <person name="Hess J."/>
            <person name="Varga T."/>
            <person name="Slot J."/>
            <person name="Riley R."/>
            <person name="Boka B."/>
            <person name="Rigling D."/>
            <person name="Barry K."/>
            <person name="Lee J."/>
            <person name="Mihaltcheva S."/>
            <person name="LaButti K."/>
            <person name="Lipzen A."/>
            <person name="Waldron R."/>
            <person name="Moloney N.M."/>
            <person name="Sperisen C."/>
            <person name="Kredics L."/>
            <person name="Vagvoelgyi C."/>
            <person name="Patrignani A."/>
            <person name="Fitzpatrick D."/>
            <person name="Nagy I."/>
            <person name="Doyle S."/>
            <person name="Anderson J.B."/>
            <person name="Grigoriev I.V."/>
            <person name="Gueldener U."/>
            <person name="Muensterkoetter M."/>
            <person name="Nagy L.G."/>
        </authorList>
    </citation>
    <scope>NUCLEOTIDE SEQUENCE [LARGE SCALE GENOMIC DNA]</scope>
    <source>
        <strain evidence="2">C18/9</strain>
    </source>
</reference>
<dbReference type="EMBL" id="FUEG01000035">
    <property type="protein sequence ID" value="SJL16526.1"/>
    <property type="molecule type" value="Genomic_DNA"/>
</dbReference>